<reference evidence="1 2" key="1">
    <citation type="submission" date="2013-12" db="EMBL/GenBank/DDBJ databases">
        <authorList>
            <consortium name="DOE Joint Genome Institute"/>
            <person name="Eisen J."/>
            <person name="Huntemann M."/>
            <person name="Han J."/>
            <person name="Chen A."/>
            <person name="Kyrpides N."/>
            <person name="Mavromatis K."/>
            <person name="Markowitz V."/>
            <person name="Palaniappan K."/>
            <person name="Ivanova N."/>
            <person name="Schaumberg A."/>
            <person name="Pati A."/>
            <person name="Liolios K."/>
            <person name="Nordberg H.P."/>
            <person name="Cantor M.N."/>
            <person name="Hua S.X."/>
            <person name="Woyke T."/>
        </authorList>
    </citation>
    <scope>NUCLEOTIDE SEQUENCE [LARGE SCALE GENOMIC DNA]</scope>
    <source>
        <strain evidence="1 2">DSM 23557</strain>
    </source>
</reference>
<evidence type="ECO:0000313" key="2">
    <source>
        <dbReference type="Proteomes" id="UP000018914"/>
    </source>
</evidence>
<dbReference type="RefSeq" id="WP_025305582.1">
    <property type="nucleotide sequence ID" value="NZ_CP007028.1"/>
</dbReference>
<dbReference type="Proteomes" id="UP000018914">
    <property type="component" value="Chromosome"/>
</dbReference>
<gene>
    <name evidence="1" type="ORF">THERU_01855</name>
</gene>
<keyword evidence="2" id="KW-1185">Reference proteome</keyword>
<sequence>MFVSLQFKLELKREDKEKLIKLMRKQSSAIRTVYNMLKVLPMELFPLKPMLVEGVWDRVRSRLVPLEAGGTVPTRDF</sequence>
<dbReference type="EMBL" id="CP007028">
    <property type="protein sequence ID" value="AHE96760.1"/>
    <property type="molecule type" value="Genomic_DNA"/>
</dbReference>
<evidence type="ECO:0000313" key="1">
    <source>
        <dbReference type="EMBL" id="AHE96760.1"/>
    </source>
</evidence>
<dbReference type="STRING" id="75906.THERU_01855"/>
<protein>
    <submittedName>
        <fullName evidence="1">Uncharacterized protein</fullName>
    </submittedName>
</protein>
<dbReference type="KEGG" id="trd:THERU_01855"/>
<name>W0DIS3_9AQUI</name>
<accession>W0DIS3</accession>
<proteinExistence type="predicted"/>
<organism evidence="2">
    <name type="scientific">Thermocrinis ruber</name>
    <dbReference type="NCBI Taxonomy" id="75906"/>
    <lineage>
        <taxon>Bacteria</taxon>
        <taxon>Pseudomonadati</taxon>
        <taxon>Aquificota</taxon>
        <taxon>Aquificia</taxon>
        <taxon>Aquificales</taxon>
        <taxon>Aquificaceae</taxon>
        <taxon>Thermocrinis</taxon>
    </lineage>
</organism>
<dbReference type="HOGENOM" id="CLU_2636893_0_0_0"/>
<dbReference type="AlphaFoldDB" id="W0DIS3"/>